<dbReference type="RefSeq" id="XP_010270521.1">
    <property type="nucleotide sequence ID" value="XM_010272219.2"/>
</dbReference>
<dbReference type="InParanoid" id="A0A1U8B3B7"/>
<dbReference type="GO" id="GO:0009706">
    <property type="term" value="C:chloroplast inner membrane"/>
    <property type="evidence" value="ECO:0000318"/>
    <property type="project" value="GO_Central"/>
</dbReference>
<keyword evidence="3" id="KW-1185">Reference proteome</keyword>
<evidence type="ECO:0000313" key="3">
    <source>
        <dbReference type="Proteomes" id="UP000189703"/>
    </source>
</evidence>
<dbReference type="AlphaFoldDB" id="A0A1U8B3B7"/>
<keyword evidence="2" id="KW-1133">Transmembrane helix</keyword>
<accession>A0A1U8B3B7</accession>
<feature type="transmembrane region" description="Helical" evidence="2">
    <location>
        <begin position="75"/>
        <end position="95"/>
    </location>
</feature>
<feature type="coiled-coil region" evidence="1">
    <location>
        <begin position="122"/>
        <end position="149"/>
    </location>
</feature>
<name>A0A1U8B3B7_NELNU</name>
<dbReference type="OrthoDB" id="1700403at2759"/>
<evidence type="ECO:0000256" key="2">
    <source>
        <dbReference type="SAM" id="Phobius"/>
    </source>
</evidence>
<dbReference type="KEGG" id="nnu:104606829"/>
<dbReference type="STRING" id="4432.A0A1U8B3B7"/>
<keyword evidence="2" id="KW-0812">Transmembrane</keyword>
<dbReference type="FunCoup" id="A0A1U8B3B7">
    <property type="interactions" value="1513"/>
</dbReference>
<dbReference type="eggNOG" id="ENOG502S034">
    <property type="taxonomic scope" value="Eukaryota"/>
</dbReference>
<dbReference type="Proteomes" id="UP000189703">
    <property type="component" value="Unplaced"/>
</dbReference>
<dbReference type="GeneID" id="104606829"/>
<evidence type="ECO:0000256" key="1">
    <source>
        <dbReference type="SAM" id="Coils"/>
    </source>
</evidence>
<evidence type="ECO:0000313" key="4">
    <source>
        <dbReference type="RefSeq" id="XP_010270521.1"/>
    </source>
</evidence>
<gene>
    <name evidence="4" type="primary">LOC104606829</name>
</gene>
<reference evidence="4" key="1">
    <citation type="submission" date="2025-08" db="UniProtKB">
        <authorList>
            <consortium name="RefSeq"/>
        </authorList>
    </citation>
    <scope>IDENTIFICATION</scope>
</reference>
<dbReference type="OMA" id="HAEYNGR"/>
<organism evidence="3 4">
    <name type="scientific">Nelumbo nucifera</name>
    <name type="common">Sacred lotus</name>
    <dbReference type="NCBI Taxonomy" id="4432"/>
    <lineage>
        <taxon>Eukaryota</taxon>
        <taxon>Viridiplantae</taxon>
        <taxon>Streptophyta</taxon>
        <taxon>Embryophyta</taxon>
        <taxon>Tracheophyta</taxon>
        <taxon>Spermatophyta</taxon>
        <taxon>Magnoliopsida</taxon>
        <taxon>Proteales</taxon>
        <taxon>Nelumbonaceae</taxon>
        <taxon>Nelumbo</taxon>
    </lineage>
</organism>
<keyword evidence="1" id="KW-0175">Coiled coil</keyword>
<proteinExistence type="predicted"/>
<protein>
    <submittedName>
        <fullName evidence="4">Uncharacterized protein LOC104606829</fullName>
    </submittedName>
</protein>
<keyword evidence="2" id="KW-0472">Membrane</keyword>
<dbReference type="PANTHER" id="PTHR34048">
    <property type="entry name" value="LOW-DENSITY RECEPTOR-LIKE PROTEIN"/>
    <property type="match status" value="1"/>
</dbReference>
<sequence>MTALANAFLPTKNPLIQLSSGSSLKPVDMSLVNIGPSNLSFSLIHQRKAKLSTNRSLSVQAGYSGDAGKQSSSSIFIGGFIFGGIVVGALGCVFAPQISKALAGADKKDLMKKLPKFIYDEEKALEKTRKILTEKIEQLNSAIDNVSAQLRVEDAANGAAAAVPSGEIEATK</sequence>
<dbReference type="InterPro" id="IPR040377">
    <property type="entry name" value="Ssl2009-like"/>
</dbReference>
<dbReference type="PANTHER" id="PTHR34048:SF5">
    <property type="entry name" value="INNER MEMBRANE LOCALIZED PROTEIN"/>
    <property type="match status" value="1"/>
</dbReference>